<dbReference type="Pfam" id="PF01740">
    <property type="entry name" value="STAS"/>
    <property type="match status" value="1"/>
</dbReference>
<protein>
    <submittedName>
        <fullName evidence="7">SulP family sulfate permease</fullName>
    </submittedName>
</protein>
<dbReference type="Pfam" id="PF00916">
    <property type="entry name" value="Sulfate_transp"/>
    <property type="match status" value="1"/>
</dbReference>
<dbReference type="SUPFAM" id="SSF52091">
    <property type="entry name" value="SpoIIaa-like"/>
    <property type="match status" value="1"/>
</dbReference>
<comment type="subcellular location">
    <subcellularLocation>
        <location evidence="1">Membrane</location>
        <topology evidence="1">Multi-pass membrane protein</topology>
    </subcellularLocation>
</comment>
<feature type="transmembrane region" description="Helical" evidence="5">
    <location>
        <begin position="218"/>
        <end position="240"/>
    </location>
</feature>
<accession>A0ABT1G6V5</accession>
<evidence type="ECO:0000256" key="3">
    <source>
        <dbReference type="ARBA" id="ARBA00022989"/>
    </source>
</evidence>
<dbReference type="PANTHER" id="PTHR11814">
    <property type="entry name" value="SULFATE TRANSPORTER"/>
    <property type="match status" value="1"/>
</dbReference>
<comment type="caution">
    <text evidence="7">The sequence shown here is derived from an EMBL/GenBank/DDBJ whole genome shotgun (WGS) entry which is preliminary data.</text>
</comment>
<evidence type="ECO:0000313" key="8">
    <source>
        <dbReference type="Proteomes" id="UP001523550"/>
    </source>
</evidence>
<evidence type="ECO:0000256" key="5">
    <source>
        <dbReference type="SAM" id="Phobius"/>
    </source>
</evidence>
<keyword evidence="2 5" id="KW-0812">Transmembrane</keyword>
<evidence type="ECO:0000313" key="7">
    <source>
        <dbReference type="EMBL" id="MCP1727037.1"/>
    </source>
</evidence>
<feature type="domain" description="STAS" evidence="6">
    <location>
        <begin position="450"/>
        <end position="564"/>
    </location>
</feature>
<feature type="transmembrane region" description="Helical" evidence="5">
    <location>
        <begin position="366"/>
        <end position="384"/>
    </location>
</feature>
<dbReference type="InterPro" id="IPR002645">
    <property type="entry name" value="STAS_dom"/>
</dbReference>
<dbReference type="Gene3D" id="3.30.750.24">
    <property type="entry name" value="STAS domain"/>
    <property type="match status" value="1"/>
</dbReference>
<dbReference type="CDD" id="cd07042">
    <property type="entry name" value="STAS_SulP_like_sulfate_transporter"/>
    <property type="match status" value="1"/>
</dbReference>
<feature type="transmembrane region" description="Helical" evidence="5">
    <location>
        <begin position="396"/>
        <end position="427"/>
    </location>
</feature>
<evidence type="ECO:0000256" key="1">
    <source>
        <dbReference type="ARBA" id="ARBA00004141"/>
    </source>
</evidence>
<feature type="transmembrane region" description="Helical" evidence="5">
    <location>
        <begin position="260"/>
        <end position="282"/>
    </location>
</feature>
<dbReference type="RefSeq" id="WP_253446276.1">
    <property type="nucleotide sequence ID" value="NZ_JALJYF010000001.1"/>
</dbReference>
<proteinExistence type="predicted"/>
<evidence type="ECO:0000256" key="2">
    <source>
        <dbReference type="ARBA" id="ARBA00022692"/>
    </source>
</evidence>
<keyword evidence="8" id="KW-1185">Reference proteome</keyword>
<organism evidence="7 8">
    <name type="scientific">Natronospira proteinivora</name>
    <dbReference type="NCBI Taxonomy" id="1807133"/>
    <lineage>
        <taxon>Bacteria</taxon>
        <taxon>Pseudomonadati</taxon>
        <taxon>Pseudomonadota</taxon>
        <taxon>Gammaproteobacteria</taxon>
        <taxon>Natronospirales</taxon>
        <taxon>Natronospiraceae</taxon>
        <taxon>Natronospira</taxon>
    </lineage>
</organism>
<evidence type="ECO:0000256" key="4">
    <source>
        <dbReference type="ARBA" id="ARBA00023136"/>
    </source>
</evidence>
<dbReference type="InterPro" id="IPR036513">
    <property type="entry name" value="STAS_dom_sf"/>
</dbReference>
<feature type="transmembrane region" description="Helical" evidence="5">
    <location>
        <begin position="69"/>
        <end position="90"/>
    </location>
</feature>
<dbReference type="InterPro" id="IPR011547">
    <property type="entry name" value="SLC26A/SulP_dom"/>
</dbReference>
<dbReference type="NCBIfam" id="TIGR00815">
    <property type="entry name" value="sulP"/>
    <property type="match status" value="1"/>
</dbReference>
<name>A0ABT1G6V5_9GAMM</name>
<keyword evidence="4 5" id="KW-0472">Membrane</keyword>
<dbReference type="Proteomes" id="UP001523550">
    <property type="component" value="Unassembled WGS sequence"/>
</dbReference>
<evidence type="ECO:0000259" key="6">
    <source>
        <dbReference type="PROSITE" id="PS50801"/>
    </source>
</evidence>
<dbReference type="InterPro" id="IPR001902">
    <property type="entry name" value="SLC26A/SulP_fam"/>
</dbReference>
<keyword evidence="3 5" id="KW-1133">Transmembrane helix</keyword>
<sequence length="579" mass="61606">MTRDQIRLAADWWQDVVPSTLARDAIAGLVIAALLVPQGMAYAMLAGLPPEMGLYASLLPPALYAVFGSSRYLAVGPVAVISLMVATATATLGQRHGIDPMVAAPALAFMSGLILLIMGLLRLGFLTHFLSRPVLLGFMTAAAILIGLSQLPHALGLSVDARAPLGQIQEVFGQLGAVSMLTAGLTVGTILLILLIGGPLARRLRQLWPHAGSIVGRMGALFAVTFGIGLAMFTGLSDHLSQIGEIPRGLPRPEWPALEIVWILELSGMAFLISLVGLMESVSIGRGLAARDNEDVQPNRELLGIGLSNLGAGLSGAYPVTGGLSRTVVAKDAGAVTPLAGLFAALAVSLVLLFATPLLAELPRAVLAGIILLAIVQLLDVHAVQETWRYNRGDAAVIGITFFGVLSLGVEVGLIVGIMVSIGLLLWRISQPHVAMVGRVPGSEHFRNRERHAVETLTGVCFIRVDESLQFPNSRFLRDTVLETIRDNSDIQSIVLVCSAINDIDSTALATLEELDLSLKARGMVMHLSEVKGPVLDQLLKVDFPSKLSPGRIFFTNQDAFSALQENHSRCRSKKEIKS</sequence>
<feature type="transmembrane region" description="Helical" evidence="5">
    <location>
        <begin position="340"/>
        <end position="359"/>
    </location>
</feature>
<reference evidence="7 8" key="1">
    <citation type="submission" date="2022-03" db="EMBL/GenBank/DDBJ databases">
        <title>Genomic Encyclopedia of Type Strains, Phase III (KMG-III): the genomes of soil and plant-associated and newly described type strains.</title>
        <authorList>
            <person name="Whitman W."/>
        </authorList>
    </citation>
    <scope>NUCLEOTIDE SEQUENCE [LARGE SCALE GENOMIC DNA]</scope>
    <source>
        <strain evidence="7 8">BSker1</strain>
    </source>
</reference>
<feature type="transmembrane region" description="Helical" evidence="5">
    <location>
        <begin position="25"/>
        <end position="48"/>
    </location>
</feature>
<feature type="transmembrane region" description="Helical" evidence="5">
    <location>
        <begin position="102"/>
        <end position="121"/>
    </location>
</feature>
<dbReference type="EMBL" id="JALJYF010000001">
    <property type="protein sequence ID" value="MCP1727037.1"/>
    <property type="molecule type" value="Genomic_DNA"/>
</dbReference>
<feature type="transmembrane region" description="Helical" evidence="5">
    <location>
        <begin position="171"/>
        <end position="197"/>
    </location>
</feature>
<feature type="transmembrane region" description="Helical" evidence="5">
    <location>
        <begin position="133"/>
        <end position="151"/>
    </location>
</feature>
<gene>
    <name evidence="7" type="ORF">J2T60_001002</name>
</gene>
<dbReference type="PROSITE" id="PS50801">
    <property type="entry name" value="STAS"/>
    <property type="match status" value="1"/>
</dbReference>